<feature type="domain" description="MIP18 family-like" evidence="1">
    <location>
        <begin position="17"/>
        <end position="77"/>
    </location>
</feature>
<evidence type="ECO:0000313" key="3">
    <source>
        <dbReference type="Proteomes" id="UP001500101"/>
    </source>
</evidence>
<evidence type="ECO:0000259" key="1">
    <source>
        <dbReference type="Pfam" id="PF01883"/>
    </source>
</evidence>
<dbReference type="InterPro" id="IPR002744">
    <property type="entry name" value="MIP18-like"/>
</dbReference>
<dbReference type="PANTHER" id="PTHR42831:SF1">
    <property type="entry name" value="FE-S PROTEIN MATURATION AUXILIARY FACTOR YITW"/>
    <property type="match status" value="1"/>
</dbReference>
<dbReference type="RefSeq" id="WP_344675401.1">
    <property type="nucleotide sequence ID" value="NZ_BAAAZI010000011.1"/>
</dbReference>
<gene>
    <name evidence="2" type="ORF">GCM10022216_28040</name>
</gene>
<organism evidence="2 3">
    <name type="scientific">Sphingobacterium kyonggiense</name>
    <dbReference type="NCBI Taxonomy" id="714075"/>
    <lineage>
        <taxon>Bacteria</taxon>
        <taxon>Pseudomonadati</taxon>
        <taxon>Bacteroidota</taxon>
        <taxon>Sphingobacteriia</taxon>
        <taxon>Sphingobacteriales</taxon>
        <taxon>Sphingobacteriaceae</taxon>
        <taxon>Sphingobacterium</taxon>
    </lineage>
</organism>
<proteinExistence type="predicted"/>
<accession>A0ABP7Z0E1</accession>
<dbReference type="Proteomes" id="UP001500101">
    <property type="component" value="Unassembled WGS sequence"/>
</dbReference>
<dbReference type="Gene3D" id="3.30.300.130">
    <property type="entry name" value="Fe-S cluster assembly (FSCA)"/>
    <property type="match status" value="1"/>
</dbReference>
<keyword evidence="3" id="KW-1185">Reference proteome</keyword>
<evidence type="ECO:0000313" key="2">
    <source>
        <dbReference type="EMBL" id="GAA4144757.1"/>
    </source>
</evidence>
<dbReference type="PANTHER" id="PTHR42831">
    <property type="entry name" value="FE-S PROTEIN MATURATION AUXILIARY FACTOR YITW"/>
    <property type="match status" value="1"/>
</dbReference>
<comment type="caution">
    <text evidence="2">The sequence shown here is derived from an EMBL/GenBank/DDBJ whole genome shotgun (WGS) entry which is preliminary data.</text>
</comment>
<sequence>MKIDLTSAYAGEQLKAQQALMMVMDPELGINIVDMGLLYDLDFSSANEIKVEMTLSSPYCPMGDSILSGVEKCLQKVFPDREIIIDLVWQPAWSIDRMSDEGKEQLNIK</sequence>
<protein>
    <submittedName>
        <fullName evidence="2">Metal-sulfur cluster assembly factor</fullName>
    </submittedName>
</protein>
<name>A0ABP7Z0E1_9SPHI</name>
<dbReference type="Pfam" id="PF01883">
    <property type="entry name" value="FeS_assembly_P"/>
    <property type="match status" value="1"/>
</dbReference>
<dbReference type="SUPFAM" id="SSF117916">
    <property type="entry name" value="Fe-S cluster assembly (FSCA) domain-like"/>
    <property type="match status" value="1"/>
</dbReference>
<reference evidence="3" key="1">
    <citation type="journal article" date="2019" name="Int. J. Syst. Evol. Microbiol.">
        <title>The Global Catalogue of Microorganisms (GCM) 10K type strain sequencing project: providing services to taxonomists for standard genome sequencing and annotation.</title>
        <authorList>
            <consortium name="The Broad Institute Genomics Platform"/>
            <consortium name="The Broad Institute Genome Sequencing Center for Infectious Disease"/>
            <person name="Wu L."/>
            <person name="Ma J."/>
        </authorList>
    </citation>
    <scope>NUCLEOTIDE SEQUENCE [LARGE SCALE GENOMIC DNA]</scope>
    <source>
        <strain evidence="3">JCM 16704</strain>
    </source>
</reference>
<dbReference type="InterPro" id="IPR034904">
    <property type="entry name" value="FSCA_dom_sf"/>
</dbReference>
<dbReference type="EMBL" id="BAAAZI010000011">
    <property type="protein sequence ID" value="GAA4144757.1"/>
    <property type="molecule type" value="Genomic_DNA"/>
</dbReference>
<dbReference type="InterPro" id="IPR052339">
    <property type="entry name" value="Fe-S_Maturation_MIP18"/>
</dbReference>